<comment type="similarity">
    <text evidence="2">Belongs to the CDP-glycerol glycerophosphotransferase family.</text>
</comment>
<proteinExistence type="inferred from homology"/>
<evidence type="ECO:0000256" key="2">
    <source>
        <dbReference type="ARBA" id="ARBA00010488"/>
    </source>
</evidence>
<keyword evidence="3" id="KW-1003">Cell membrane</keyword>
<evidence type="ECO:0000256" key="6">
    <source>
        <dbReference type="ARBA" id="ARBA00023136"/>
    </source>
</evidence>
<comment type="caution">
    <text evidence="7">The sequence shown here is derived from an EMBL/GenBank/DDBJ whole genome shotgun (WGS) entry which is preliminary data.</text>
</comment>
<dbReference type="InterPro" id="IPR051612">
    <property type="entry name" value="Teichoic_Acid_Biosynth"/>
</dbReference>
<dbReference type="PANTHER" id="PTHR37316">
    <property type="entry name" value="TEICHOIC ACID GLYCEROL-PHOSPHATE PRIMASE"/>
    <property type="match status" value="1"/>
</dbReference>
<comment type="subcellular location">
    <subcellularLocation>
        <location evidence="1">Cell membrane</location>
        <topology evidence="1">Peripheral membrane protein</topology>
    </subcellularLocation>
</comment>
<dbReference type="PANTHER" id="PTHR37316:SF3">
    <property type="entry name" value="TEICHOIC ACID GLYCEROL-PHOSPHATE TRANSFERASE"/>
    <property type="match status" value="1"/>
</dbReference>
<evidence type="ECO:0000256" key="3">
    <source>
        <dbReference type="ARBA" id="ARBA00022475"/>
    </source>
</evidence>
<name>A0ABV8I754_9ACTN</name>
<keyword evidence="5" id="KW-0777">Teichoic acid biosynthesis</keyword>
<dbReference type="SUPFAM" id="SSF53756">
    <property type="entry name" value="UDP-Glycosyltransferase/glycogen phosphorylase"/>
    <property type="match status" value="1"/>
</dbReference>
<dbReference type="InterPro" id="IPR043149">
    <property type="entry name" value="TagF_N"/>
</dbReference>
<evidence type="ECO:0000256" key="1">
    <source>
        <dbReference type="ARBA" id="ARBA00004202"/>
    </source>
</evidence>
<organism evidence="7 8">
    <name type="scientific">Planomonospora corallina</name>
    <dbReference type="NCBI Taxonomy" id="1806052"/>
    <lineage>
        <taxon>Bacteria</taxon>
        <taxon>Bacillati</taxon>
        <taxon>Actinomycetota</taxon>
        <taxon>Actinomycetes</taxon>
        <taxon>Streptosporangiales</taxon>
        <taxon>Streptosporangiaceae</taxon>
        <taxon>Planomonospora</taxon>
    </lineage>
</organism>
<keyword evidence="6" id="KW-0472">Membrane</keyword>
<keyword evidence="4" id="KW-0808">Transferase</keyword>
<dbReference type="InterPro" id="IPR007554">
    <property type="entry name" value="Glycerophosphate_synth"/>
</dbReference>
<evidence type="ECO:0000313" key="7">
    <source>
        <dbReference type="EMBL" id="MFC4058258.1"/>
    </source>
</evidence>
<keyword evidence="8" id="KW-1185">Reference proteome</keyword>
<dbReference type="Proteomes" id="UP001595850">
    <property type="component" value="Unassembled WGS sequence"/>
</dbReference>
<dbReference type="EMBL" id="JBHSBM010000012">
    <property type="protein sequence ID" value="MFC4058258.1"/>
    <property type="molecule type" value="Genomic_DNA"/>
</dbReference>
<accession>A0ABV8I754</accession>
<dbReference type="Gene3D" id="3.40.50.11820">
    <property type="match status" value="1"/>
</dbReference>
<protein>
    <submittedName>
        <fullName evidence="7">CDP-glycerol glycerophosphotransferase family protein</fullName>
    </submittedName>
</protein>
<gene>
    <name evidence="7" type="ORF">ACFOWE_08135</name>
</gene>
<reference evidence="8" key="1">
    <citation type="journal article" date="2019" name="Int. J. Syst. Evol. Microbiol.">
        <title>The Global Catalogue of Microorganisms (GCM) 10K type strain sequencing project: providing services to taxonomists for standard genome sequencing and annotation.</title>
        <authorList>
            <consortium name="The Broad Institute Genomics Platform"/>
            <consortium name="The Broad Institute Genome Sequencing Center for Infectious Disease"/>
            <person name="Wu L."/>
            <person name="Ma J."/>
        </authorList>
    </citation>
    <scope>NUCLEOTIDE SEQUENCE [LARGE SCALE GENOMIC DNA]</scope>
    <source>
        <strain evidence="8">TBRC 4489</strain>
    </source>
</reference>
<evidence type="ECO:0000256" key="5">
    <source>
        <dbReference type="ARBA" id="ARBA00022944"/>
    </source>
</evidence>
<evidence type="ECO:0000256" key="4">
    <source>
        <dbReference type="ARBA" id="ARBA00022679"/>
    </source>
</evidence>
<dbReference type="InterPro" id="IPR043148">
    <property type="entry name" value="TagF_C"/>
</dbReference>
<evidence type="ECO:0000313" key="8">
    <source>
        <dbReference type="Proteomes" id="UP001595850"/>
    </source>
</evidence>
<dbReference type="Pfam" id="PF04464">
    <property type="entry name" value="Glyphos_transf"/>
    <property type="match status" value="1"/>
</dbReference>
<sequence>MATGASPARATGDLVADRLRVVQDLCDRGEPLDAMMSAVLAEGLTPAQRRRFDAEVLAGPLGTRLDIAAKRGAARRREYVTAVKPYLAGVHPRVKLDLPVARRLAFHLIDQRSVDELAEGDALQKLVTAAAEPSRRIRKKMRWYADLPLRDELPESLYRLRAADLVPVTQIEDVSWADGKLRVSGHAYLAGLSVRSRRFNRATVVLRGPRWLPPVRLRTRRTHHPEATHGAREAGCNYDWAGFTAELDPRALRWRAALRAVVRGGKRLLRRRATVRDTTTWRAEIVIWSRGARAVGLLRGPVSGRTERPAGREIRPRWWVRPVWTSDRAFQVVLQPTRAELTGVRLAGERLELTVFLPDRRFTRGQARLDGHRVAADFTPVEGGTEVVVPLAVESLLAERDGGRLWIEPKGDPAAPVMIGSAAESRTVIGEREITVLGDRRDRVVVSAHRIRPIVSSAAWEPEGALVLEGSYPAADGGPETGPAELTLRHRTGLLYAVPLDRDGSRFRARLTPAAMPRFGEGVPLGSGNWSIAVREASGEVVPVRMDHAALAELDESPKTFAGREYRLISTRFDVPVLAVAESRPDDEKGPGGLHLLQRSFYPAQRTQELADATVYVAYDGRQYEGNVRAVYEERVRRGDDREHIWVVKDGAFTPPGARELGFGSEIAPTVVRAGSREHYEVLARSRHVVTNGFLPPWFRAREDQVVVQTWHGSPLKRLGNDLPHMSRDPRPPAWHRQAVEVRGWDLLVSQSPWATPILRRAFGYQGEVLESGFPRNDVLSSPDRQESAARVRARLGVPEDVKLVLYAPTFRDYDRKSNSIRFDLEKARQAMGPGHRFLVRFHSMQAAPNVPRDLALDVTTYPDMADLLLVADVLITDYSSVMFDFVATGRPVLLFTYDLPRYSAKRGLYLDLAAEAPGPLLSTGAEVVEALRDIDAVAAEHAERYERFKLTYAPRDDGKATARLVDHVFVS</sequence>
<dbReference type="Gene3D" id="3.40.50.12580">
    <property type="match status" value="1"/>
</dbReference>
<dbReference type="RefSeq" id="WP_377286506.1">
    <property type="nucleotide sequence ID" value="NZ_JBHSBM010000012.1"/>
</dbReference>